<dbReference type="InterPro" id="IPR000182">
    <property type="entry name" value="GNAT_dom"/>
</dbReference>
<gene>
    <name evidence="3" type="ORF">H8E29_13885</name>
</gene>
<dbReference type="InterPro" id="IPR050769">
    <property type="entry name" value="NAT_camello-type"/>
</dbReference>
<evidence type="ECO:0000313" key="4">
    <source>
        <dbReference type="Proteomes" id="UP000614469"/>
    </source>
</evidence>
<keyword evidence="1" id="KW-0808">Transferase</keyword>
<reference evidence="3 4" key="1">
    <citation type="submission" date="2020-08" db="EMBL/GenBank/DDBJ databases">
        <title>Bridging the membrane lipid divide: bacteria of the FCB group superphylum have the potential to synthesize archaeal ether lipids.</title>
        <authorList>
            <person name="Villanueva L."/>
            <person name="Von Meijenfeldt F.A.B."/>
            <person name="Westbye A.B."/>
            <person name="Yadav S."/>
            <person name="Hopmans E.C."/>
            <person name="Dutilh B.E."/>
            <person name="Sinninghe Damste J.S."/>
        </authorList>
    </citation>
    <scope>NUCLEOTIDE SEQUENCE [LARGE SCALE GENOMIC DNA]</scope>
    <source>
        <strain evidence="3">NIOZ-UU36</strain>
    </source>
</reference>
<dbReference type="PANTHER" id="PTHR13947">
    <property type="entry name" value="GNAT FAMILY N-ACETYLTRANSFERASE"/>
    <property type="match status" value="1"/>
</dbReference>
<dbReference type="CDD" id="cd04301">
    <property type="entry name" value="NAT_SF"/>
    <property type="match status" value="1"/>
</dbReference>
<dbReference type="PROSITE" id="PS51186">
    <property type="entry name" value="GNAT"/>
    <property type="match status" value="1"/>
</dbReference>
<dbReference type="AlphaFoldDB" id="A0A8J6NK89"/>
<organism evidence="3 4">
    <name type="scientific">Candidatus Desulfolinea nitratireducens</name>
    <dbReference type="NCBI Taxonomy" id="2841698"/>
    <lineage>
        <taxon>Bacteria</taxon>
        <taxon>Bacillati</taxon>
        <taxon>Chloroflexota</taxon>
        <taxon>Anaerolineae</taxon>
        <taxon>Anaerolineales</taxon>
        <taxon>Anaerolineales incertae sedis</taxon>
        <taxon>Candidatus Desulfolinea</taxon>
    </lineage>
</organism>
<evidence type="ECO:0000256" key="1">
    <source>
        <dbReference type="ARBA" id="ARBA00022679"/>
    </source>
</evidence>
<dbReference type="SUPFAM" id="SSF55729">
    <property type="entry name" value="Acyl-CoA N-acyltransferases (Nat)"/>
    <property type="match status" value="1"/>
</dbReference>
<dbReference type="Pfam" id="PF00583">
    <property type="entry name" value="Acetyltransf_1"/>
    <property type="match status" value="1"/>
</dbReference>
<feature type="domain" description="N-acetyltransferase" evidence="2">
    <location>
        <begin position="7"/>
        <end position="182"/>
    </location>
</feature>
<dbReference type="EMBL" id="JACNJN010000157">
    <property type="protein sequence ID" value="MBC8336350.1"/>
    <property type="molecule type" value="Genomic_DNA"/>
</dbReference>
<accession>A0A8J6NK89</accession>
<dbReference type="Proteomes" id="UP000614469">
    <property type="component" value="Unassembled WGS sequence"/>
</dbReference>
<name>A0A8J6NK89_9CHLR</name>
<dbReference type="Gene3D" id="3.40.630.30">
    <property type="match status" value="1"/>
</dbReference>
<evidence type="ECO:0000259" key="2">
    <source>
        <dbReference type="PROSITE" id="PS51186"/>
    </source>
</evidence>
<protein>
    <submittedName>
        <fullName evidence="3">GNAT family N-acetyltransferase</fullName>
    </submittedName>
</protein>
<dbReference type="GO" id="GO:0008080">
    <property type="term" value="F:N-acetyltransferase activity"/>
    <property type="evidence" value="ECO:0007669"/>
    <property type="project" value="InterPro"/>
</dbReference>
<proteinExistence type="predicted"/>
<dbReference type="PANTHER" id="PTHR13947:SF37">
    <property type="entry name" value="LD18367P"/>
    <property type="match status" value="1"/>
</dbReference>
<evidence type="ECO:0000313" key="3">
    <source>
        <dbReference type="EMBL" id="MBC8336350.1"/>
    </source>
</evidence>
<comment type="caution">
    <text evidence="3">The sequence shown here is derived from an EMBL/GenBank/DDBJ whole genome shotgun (WGS) entry which is preliminary data.</text>
</comment>
<sequence>MEKRINLKIRSAVSTDIVRLVGLDHTCSSDYVWQLDLQQKSEEIITSLREVRLPRSMRTKYPRDHFSLADEWNINSRTFVAVHDGVALGYIRLLEQVTSQAVWILDLVVGTEARREGVATALIQYIESWSLKRNNRQLFIEMSSKNNPAIKLVKNQGFAFSGYNDHYYATQDVALFFGKILK</sequence>
<dbReference type="InterPro" id="IPR016181">
    <property type="entry name" value="Acyl_CoA_acyltransferase"/>
</dbReference>